<dbReference type="AlphaFoldDB" id="A0A086KXP9"/>
<protein>
    <submittedName>
        <fullName evidence="2">Uncharacterized protein</fullName>
    </submittedName>
</protein>
<dbReference type="Proteomes" id="UP000028828">
    <property type="component" value="Unassembled WGS sequence"/>
</dbReference>
<dbReference type="OrthoDB" id="447110at2759"/>
<comment type="caution">
    <text evidence="2">The sequence shown here is derived from an EMBL/GenBank/DDBJ whole genome shotgun (WGS) entry which is preliminary data.</text>
</comment>
<name>A0A086KXP9_TOXGO</name>
<evidence type="ECO:0000313" key="3">
    <source>
        <dbReference type="Proteomes" id="UP000028828"/>
    </source>
</evidence>
<feature type="region of interest" description="Disordered" evidence="1">
    <location>
        <begin position="416"/>
        <end position="450"/>
    </location>
</feature>
<evidence type="ECO:0000313" key="2">
    <source>
        <dbReference type="EMBL" id="KFG49167.1"/>
    </source>
</evidence>
<gene>
    <name evidence="2" type="ORF">TGP89_316760</name>
</gene>
<dbReference type="VEuPathDB" id="ToxoDB:TGP89_316760"/>
<feature type="region of interest" description="Disordered" evidence="1">
    <location>
        <begin position="67"/>
        <end position="92"/>
    </location>
</feature>
<organism evidence="2 3">
    <name type="scientific">Toxoplasma gondii p89</name>
    <dbReference type="NCBI Taxonomy" id="943119"/>
    <lineage>
        <taxon>Eukaryota</taxon>
        <taxon>Sar</taxon>
        <taxon>Alveolata</taxon>
        <taxon>Apicomplexa</taxon>
        <taxon>Conoidasida</taxon>
        <taxon>Coccidia</taxon>
        <taxon>Eucoccidiorida</taxon>
        <taxon>Eimeriorina</taxon>
        <taxon>Sarcocystidae</taxon>
        <taxon>Toxoplasma</taxon>
    </lineage>
</organism>
<dbReference type="EMBL" id="AEYI02000461">
    <property type="protein sequence ID" value="KFG49167.1"/>
    <property type="molecule type" value="Genomic_DNA"/>
</dbReference>
<feature type="compositionally biased region" description="Basic and acidic residues" evidence="1">
    <location>
        <begin position="77"/>
        <end position="89"/>
    </location>
</feature>
<accession>A0A086KXP9</accession>
<evidence type="ECO:0000256" key="1">
    <source>
        <dbReference type="SAM" id="MobiDB-lite"/>
    </source>
</evidence>
<proteinExistence type="predicted"/>
<reference evidence="2 3" key="1">
    <citation type="submission" date="2014-03" db="EMBL/GenBank/DDBJ databases">
        <authorList>
            <person name="Sibley D."/>
            <person name="Venepally P."/>
            <person name="Karamycheva S."/>
            <person name="Hadjithomas M."/>
            <person name="Khan A."/>
            <person name="Brunk B."/>
            <person name="Roos D."/>
            <person name="Caler E."/>
            <person name="Lorenzi H."/>
        </authorList>
    </citation>
    <scope>NUCLEOTIDE SEQUENCE [LARGE SCALE GENOMIC DNA]</scope>
    <source>
        <strain evidence="3">p89</strain>
    </source>
</reference>
<sequence length="544" mass="59616">MLGSRLRHASTAGWDAFSFRRNMPLFPARIETPYSSLFFSRRIHSASRREGCSTQCLRRRHHTCSRERASISPGRKTLADVRGESRRSEGQSPCFSFASAAAPLETFSSPGDSDILSLPPYAPMQIASCNESSPLHTGTGSANWTAVARLEDFTLRGLSHPPWVNSAVSSRSFYGAGGGAVLAACMSSAVWPRHCLNPRCSLSSVFAASHSRSFSTLACGPSVGKLCSLASVEFHGPRGDRNFSSARPLPVACTDGMAPAGTGSAVLSPLRLPSDALSAVLRSSLLLSRCLDLGRSSEKILGASPSRLSRFVSRKASCLAAASASGTSKEFATGNCVCWDLDFGGTRHIVPTAWNAGQKSLRDLLCGGLLRSQVPPQGSWSVSSLSLSVVVAVSSLLSGCDRMECTRLLTPGGLQAAERRSSRGPAFSSRKRRQAAGGEAVPQKPGGAGEREEPIRIFSVEAVKEWLGKWWIQLWKGNRWKGPQRNKWKWYHRHGYWATRKKLIDFTKYRRYGYHERRGLGKPRMQFWEDPSHHKRLKKSIRFW</sequence>